<feature type="transmembrane region" description="Helical" evidence="1">
    <location>
        <begin position="33"/>
        <end position="56"/>
    </location>
</feature>
<dbReference type="RefSeq" id="WP_198038577.1">
    <property type="nucleotide sequence ID" value="NZ_CP019640.1"/>
</dbReference>
<sequence length="515" mass="57767">MNSFMKLGLLLLLFIAAVSGSFAVIFNMGLAGGLLAAAIVGTGCFLLFGFSAWGLGRGHLRWVGLTNRLEVAGVLLFSLYLGGSSFFLGAANASVEVLNEGDHSAGNKAKLFARDVLRLPITEEQETMTRGDITYVYPLEHKDTVSQVDELLQNEMEHLQAFFGLEETGPLTVVLHSDYESIEQATAVPEAAGYYDFYSQSVHFAVEDGIWDLVFLHEYVHFLSHEYALKHDVSETRLPQWFEEGLADYLAGESVYWYDPAALEPVDFFTLDLNSAFHEAASYSFDPYAQSFLAVNSLASDFGEEALQQLLSSLSPQRFYTEMELITGMDLDEFEATFLEDEIAYSETIADLFDEAYEAYEEERFVDAVPVLEEIAAIGGKYEVDEALWTLTDIHLERGEFAEAIDLLERKLETGEEEFRIDDLLLLAEVHLLTDPAQALAIAQQVKEEIGESAEEDPAGYYYTNPDSLINAYSAIVHGDEVEGYRQLFDEGLLYNLVVWEILEERLVEEYPEEF</sequence>
<organism evidence="2 3">
    <name type="scientific">Planococcus lenghuensis</name>
    <dbReference type="NCBI Taxonomy" id="2213202"/>
    <lineage>
        <taxon>Bacteria</taxon>
        <taxon>Bacillati</taxon>
        <taxon>Bacillota</taxon>
        <taxon>Bacilli</taxon>
        <taxon>Bacillales</taxon>
        <taxon>Caryophanaceae</taxon>
        <taxon>Planococcus</taxon>
    </lineage>
</organism>
<keyword evidence="3" id="KW-1185">Reference proteome</keyword>
<name>A0A1Q2KZ57_9BACL</name>
<evidence type="ECO:0008006" key="4">
    <source>
        <dbReference type="Google" id="ProtNLM"/>
    </source>
</evidence>
<dbReference type="EMBL" id="CP019640">
    <property type="protein sequence ID" value="AQQ53490.1"/>
    <property type="molecule type" value="Genomic_DNA"/>
</dbReference>
<protein>
    <recommendedName>
        <fullName evidence="4">Tetratricopeptide repeat protein</fullName>
    </recommendedName>
</protein>
<dbReference type="KEGG" id="pmar:B0X71_10675"/>
<dbReference type="InterPro" id="IPR011990">
    <property type="entry name" value="TPR-like_helical_dom_sf"/>
</dbReference>
<dbReference type="Gene3D" id="1.25.40.10">
    <property type="entry name" value="Tetratricopeptide repeat domain"/>
    <property type="match status" value="1"/>
</dbReference>
<dbReference type="GO" id="GO:0005576">
    <property type="term" value="C:extracellular region"/>
    <property type="evidence" value="ECO:0007669"/>
    <property type="project" value="InterPro"/>
</dbReference>
<gene>
    <name evidence="2" type="ORF">B0X71_10675</name>
</gene>
<keyword evidence="1" id="KW-0472">Membrane</keyword>
<dbReference type="AlphaFoldDB" id="A0A1Q2KZ57"/>
<dbReference type="Pfam" id="PF01752">
    <property type="entry name" value="Peptidase_M9"/>
    <property type="match status" value="1"/>
</dbReference>
<feature type="transmembrane region" description="Helical" evidence="1">
    <location>
        <begin position="68"/>
        <end position="90"/>
    </location>
</feature>
<dbReference type="InterPro" id="IPR002169">
    <property type="entry name" value="Peptidase_M9A/M9B"/>
</dbReference>
<evidence type="ECO:0000256" key="1">
    <source>
        <dbReference type="SAM" id="Phobius"/>
    </source>
</evidence>
<keyword evidence="1" id="KW-1133">Transmembrane helix</keyword>
<dbReference type="GO" id="GO:0006508">
    <property type="term" value="P:proteolysis"/>
    <property type="evidence" value="ECO:0007669"/>
    <property type="project" value="InterPro"/>
</dbReference>
<evidence type="ECO:0000313" key="3">
    <source>
        <dbReference type="Proteomes" id="UP000188184"/>
    </source>
</evidence>
<dbReference type="GO" id="GO:0004222">
    <property type="term" value="F:metalloendopeptidase activity"/>
    <property type="evidence" value="ECO:0007669"/>
    <property type="project" value="InterPro"/>
</dbReference>
<accession>A0A1Q2KZ57</accession>
<dbReference type="Proteomes" id="UP000188184">
    <property type="component" value="Chromosome"/>
</dbReference>
<keyword evidence="1" id="KW-0812">Transmembrane</keyword>
<reference evidence="2 3" key="1">
    <citation type="submission" date="2017-02" db="EMBL/GenBank/DDBJ databases">
        <title>The complete genomic sequence of a novel cold adapted crude oil-degrading bacterium Planococcus qaidamina Y42.</title>
        <authorList>
            <person name="Yang R."/>
        </authorList>
    </citation>
    <scope>NUCLEOTIDE SEQUENCE [LARGE SCALE GENOMIC DNA]</scope>
    <source>
        <strain evidence="2 3">Y42</strain>
    </source>
</reference>
<dbReference type="GO" id="GO:0008270">
    <property type="term" value="F:zinc ion binding"/>
    <property type="evidence" value="ECO:0007669"/>
    <property type="project" value="InterPro"/>
</dbReference>
<proteinExistence type="predicted"/>
<evidence type="ECO:0000313" key="2">
    <source>
        <dbReference type="EMBL" id="AQQ53490.1"/>
    </source>
</evidence>